<dbReference type="HOGENOM" id="CLU_045014_0_0_1"/>
<accession>A0A0C2WVG4</accession>
<evidence type="ECO:0000259" key="1">
    <source>
        <dbReference type="Pfam" id="PF12697"/>
    </source>
</evidence>
<name>A0A0C2WVG4_AMAMK</name>
<dbReference type="Proteomes" id="UP000054549">
    <property type="component" value="Unassembled WGS sequence"/>
</dbReference>
<dbReference type="InParanoid" id="A0A0C2WVG4"/>
<gene>
    <name evidence="2" type="ORF">M378DRAFT_161777</name>
</gene>
<reference evidence="2 3" key="1">
    <citation type="submission" date="2014-04" db="EMBL/GenBank/DDBJ databases">
        <title>Evolutionary Origins and Diversification of the Mycorrhizal Mutualists.</title>
        <authorList>
            <consortium name="DOE Joint Genome Institute"/>
            <consortium name="Mycorrhizal Genomics Consortium"/>
            <person name="Kohler A."/>
            <person name="Kuo A."/>
            <person name="Nagy L.G."/>
            <person name="Floudas D."/>
            <person name="Copeland A."/>
            <person name="Barry K.W."/>
            <person name="Cichocki N."/>
            <person name="Veneault-Fourrey C."/>
            <person name="LaButti K."/>
            <person name="Lindquist E.A."/>
            <person name="Lipzen A."/>
            <person name="Lundell T."/>
            <person name="Morin E."/>
            <person name="Murat C."/>
            <person name="Riley R."/>
            <person name="Ohm R."/>
            <person name="Sun H."/>
            <person name="Tunlid A."/>
            <person name="Henrissat B."/>
            <person name="Grigoriev I.V."/>
            <person name="Hibbett D.S."/>
            <person name="Martin F."/>
        </authorList>
    </citation>
    <scope>NUCLEOTIDE SEQUENCE [LARGE SCALE GENOMIC DNA]</scope>
    <source>
        <strain evidence="2 3">Koide BX008</strain>
    </source>
</reference>
<dbReference type="InterPro" id="IPR029058">
    <property type="entry name" value="AB_hydrolase_fold"/>
</dbReference>
<proteinExistence type="predicted"/>
<evidence type="ECO:0000313" key="2">
    <source>
        <dbReference type="EMBL" id="KIL65767.1"/>
    </source>
</evidence>
<dbReference type="InterPro" id="IPR000073">
    <property type="entry name" value="AB_hydrolase_1"/>
</dbReference>
<dbReference type="Pfam" id="PF12697">
    <property type="entry name" value="Abhydrolase_6"/>
    <property type="match status" value="1"/>
</dbReference>
<dbReference type="EMBL" id="KN818240">
    <property type="protein sequence ID" value="KIL65767.1"/>
    <property type="molecule type" value="Genomic_DNA"/>
</dbReference>
<evidence type="ECO:0000313" key="3">
    <source>
        <dbReference type="Proteomes" id="UP000054549"/>
    </source>
</evidence>
<dbReference type="SUPFAM" id="SSF53474">
    <property type="entry name" value="alpha/beta-Hydrolases"/>
    <property type="match status" value="1"/>
</dbReference>
<organism evidence="2 3">
    <name type="scientific">Amanita muscaria (strain Koide BX008)</name>
    <dbReference type="NCBI Taxonomy" id="946122"/>
    <lineage>
        <taxon>Eukaryota</taxon>
        <taxon>Fungi</taxon>
        <taxon>Dikarya</taxon>
        <taxon>Basidiomycota</taxon>
        <taxon>Agaricomycotina</taxon>
        <taxon>Agaricomycetes</taxon>
        <taxon>Agaricomycetidae</taxon>
        <taxon>Agaricales</taxon>
        <taxon>Pluteineae</taxon>
        <taxon>Amanitaceae</taxon>
        <taxon>Amanita</taxon>
    </lineage>
</organism>
<dbReference type="Gene3D" id="3.40.50.1820">
    <property type="entry name" value="alpha/beta hydrolase"/>
    <property type="match status" value="1"/>
</dbReference>
<dbReference type="OrthoDB" id="3251587at2759"/>
<protein>
    <recommendedName>
        <fullName evidence="1">AB hydrolase-1 domain-containing protein</fullName>
    </recommendedName>
</protein>
<sequence length="347" mass="38165">MAYQTLELGSGVDIAYTDSGAPSQPNYITIIAIHGMCFCAPIFKRAQAAALEKGVRFVAINRRNYPGSTAFTLEEIHALSQGSEGQRSDFLKDRAHEIATFIDRFIQKNHLPPISSDGKSGGVILLGWSLGCAEAAATIAHADSLPSHIRLHLSSHLRALVIYEAGARVLGKPNPPKDWSPYAAECLPSDIRGHAFAQWVTAYFDHGDLSTRDPDVLSYILPSTSRPGTIYNMTKPEQEEVIRLGYDSAWEISYFTRFDEQRLAVYYKAVFDDTTAQLFPGIKISHLAGGKGPSFAIAGFWDMQKDAEERGKTSIVFKLVPGMNHFVHWDDPEAAIDIFLECAGIVG</sequence>
<keyword evidence="3" id="KW-1185">Reference proteome</keyword>
<dbReference type="AlphaFoldDB" id="A0A0C2WVG4"/>
<feature type="domain" description="AB hydrolase-1" evidence="1">
    <location>
        <begin position="30"/>
        <end position="335"/>
    </location>
</feature>